<dbReference type="AlphaFoldDB" id="A0A397S8R7"/>
<evidence type="ECO:0000313" key="2">
    <source>
        <dbReference type="Proteomes" id="UP000265703"/>
    </source>
</evidence>
<dbReference type="Proteomes" id="UP000265703">
    <property type="component" value="Unassembled WGS sequence"/>
</dbReference>
<comment type="caution">
    <text evidence="1">The sequence shown here is derived from an EMBL/GenBank/DDBJ whole genome shotgun (WGS) entry which is preliminary data.</text>
</comment>
<keyword evidence="2" id="KW-1185">Reference proteome</keyword>
<name>A0A397S8R7_9GLOM</name>
<evidence type="ECO:0000313" key="1">
    <source>
        <dbReference type="EMBL" id="RIA81209.1"/>
    </source>
</evidence>
<organism evidence="1 2">
    <name type="scientific">Glomus cerebriforme</name>
    <dbReference type="NCBI Taxonomy" id="658196"/>
    <lineage>
        <taxon>Eukaryota</taxon>
        <taxon>Fungi</taxon>
        <taxon>Fungi incertae sedis</taxon>
        <taxon>Mucoromycota</taxon>
        <taxon>Glomeromycotina</taxon>
        <taxon>Glomeromycetes</taxon>
        <taxon>Glomerales</taxon>
        <taxon>Glomeraceae</taxon>
        <taxon>Glomus</taxon>
    </lineage>
</organism>
<sequence>MKAIITEQLNTKKAVKLLEAKNEIFELTKQLNGSLAQHWKEIEDKEKIIIQLKNKCQIVCTERNTLSNHVGWQKVQAILKKTGCSERKEYYYEEEEEGYCISMDLESDDESIINLVSNRFKEIEIRSSEKSLKKQEKSSAPIDNKEIQKGNLLQDSIHVTKKLNKHEKMQNDQQHILGVMQINYTTTKEEMLQKINEDVINLNVNFMKIERFVNRYHHYEKQIRGKIWENGITDVEEIVIRSKNASTERIEKEKIEREEWIQVNIDILKED</sequence>
<dbReference type="EMBL" id="QKYT01000832">
    <property type="protein sequence ID" value="RIA81209.1"/>
    <property type="molecule type" value="Genomic_DNA"/>
</dbReference>
<accession>A0A397S8R7</accession>
<protein>
    <submittedName>
        <fullName evidence="1">Uncharacterized protein</fullName>
    </submittedName>
</protein>
<gene>
    <name evidence="1" type="ORF">C1645_744701</name>
</gene>
<proteinExistence type="predicted"/>
<reference evidence="1 2" key="1">
    <citation type="submission" date="2018-06" db="EMBL/GenBank/DDBJ databases">
        <title>Comparative genomics reveals the genomic features of Rhizophagus irregularis, R. cerebriforme, R. diaphanum and Gigaspora rosea, and their symbiotic lifestyle signature.</title>
        <authorList>
            <person name="Morin E."/>
            <person name="San Clemente H."/>
            <person name="Chen E.C.H."/>
            <person name="De La Providencia I."/>
            <person name="Hainaut M."/>
            <person name="Kuo A."/>
            <person name="Kohler A."/>
            <person name="Murat C."/>
            <person name="Tang N."/>
            <person name="Roy S."/>
            <person name="Loubradou J."/>
            <person name="Henrissat B."/>
            <person name="Grigoriev I.V."/>
            <person name="Corradi N."/>
            <person name="Roux C."/>
            <person name="Martin F.M."/>
        </authorList>
    </citation>
    <scope>NUCLEOTIDE SEQUENCE [LARGE SCALE GENOMIC DNA]</scope>
    <source>
        <strain evidence="1 2">DAOM 227022</strain>
    </source>
</reference>